<feature type="coiled-coil region" evidence="2">
    <location>
        <begin position="109"/>
        <end position="199"/>
    </location>
</feature>
<dbReference type="InterPro" id="IPR013923">
    <property type="entry name" value="Autophagy-rel_prot_16_dom"/>
</dbReference>
<dbReference type="CDD" id="cd22887">
    <property type="entry name" value="Atg16_CCD"/>
    <property type="match status" value="1"/>
</dbReference>
<dbReference type="SUPFAM" id="SSF90257">
    <property type="entry name" value="Myosin rod fragments"/>
    <property type="match status" value="1"/>
</dbReference>
<dbReference type="Pfam" id="PF08614">
    <property type="entry name" value="ATG16"/>
    <property type="match status" value="1"/>
</dbReference>
<feature type="compositionally biased region" description="Polar residues" evidence="3">
    <location>
        <begin position="1"/>
        <end position="15"/>
    </location>
</feature>
<accession>A0ABR1XYZ4</accession>
<comment type="similarity">
    <text evidence="1">Belongs to the ATG16 family.</text>
</comment>
<evidence type="ECO:0000256" key="1">
    <source>
        <dbReference type="ARBA" id="ARBA00005331"/>
    </source>
</evidence>
<feature type="compositionally biased region" description="Low complexity" evidence="3">
    <location>
        <begin position="71"/>
        <end position="91"/>
    </location>
</feature>
<dbReference type="PANTHER" id="PTHR19878">
    <property type="entry name" value="AUTOPHAGY PROTEIN 16-LIKE"/>
    <property type="match status" value="1"/>
</dbReference>
<dbReference type="InterPro" id="IPR045160">
    <property type="entry name" value="ATG16"/>
</dbReference>
<dbReference type="EMBL" id="JBBWUH010000003">
    <property type="protein sequence ID" value="KAK8173540.1"/>
    <property type="molecule type" value="Genomic_DNA"/>
</dbReference>
<dbReference type="Proteomes" id="UP001456524">
    <property type="component" value="Unassembled WGS sequence"/>
</dbReference>
<evidence type="ECO:0000313" key="6">
    <source>
        <dbReference type="Proteomes" id="UP001456524"/>
    </source>
</evidence>
<feature type="compositionally biased region" description="Low complexity" evidence="3">
    <location>
        <begin position="49"/>
        <end position="63"/>
    </location>
</feature>
<evidence type="ECO:0000256" key="2">
    <source>
        <dbReference type="SAM" id="Coils"/>
    </source>
</evidence>
<feature type="domain" description="Autophagy-related protein 16" evidence="4">
    <location>
        <begin position="10"/>
        <end position="212"/>
    </location>
</feature>
<gene>
    <name evidence="5" type="ORF">IWX90DRAFT_427257</name>
</gene>
<organism evidence="5 6">
    <name type="scientific">Phyllosticta citrichinensis</name>
    <dbReference type="NCBI Taxonomy" id="1130410"/>
    <lineage>
        <taxon>Eukaryota</taxon>
        <taxon>Fungi</taxon>
        <taxon>Dikarya</taxon>
        <taxon>Ascomycota</taxon>
        <taxon>Pezizomycotina</taxon>
        <taxon>Dothideomycetes</taxon>
        <taxon>Dothideomycetes incertae sedis</taxon>
        <taxon>Botryosphaeriales</taxon>
        <taxon>Phyllostictaceae</taxon>
        <taxon>Phyllosticta</taxon>
    </lineage>
</organism>
<name>A0ABR1XYZ4_9PEZI</name>
<reference evidence="5 6" key="1">
    <citation type="journal article" date="2022" name="G3 (Bethesda)">
        <title>Enemy or ally: a genomic approach to elucidate the lifestyle of Phyllosticta citrichinaensis.</title>
        <authorList>
            <person name="Buijs V.A."/>
            <person name="Groenewald J.Z."/>
            <person name="Haridas S."/>
            <person name="LaButti K.M."/>
            <person name="Lipzen A."/>
            <person name="Martin F.M."/>
            <person name="Barry K."/>
            <person name="Grigoriev I.V."/>
            <person name="Crous P.W."/>
            <person name="Seidl M.F."/>
        </authorList>
    </citation>
    <scope>NUCLEOTIDE SEQUENCE [LARGE SCALE GENOMIC DNA]</scope>
    <source>
        <strain evidence="5 6">CBS 129764</strain>
    </source>
</reference>
<protein>
    <submittedName>
        <fullName evidence="5">Autophagy-related protein 16</fullName>
    </submittedName>
</protein>
<dbReference type="PANTHER" id="PTHR19878:SF8">
    <property type="entry name" value="AUTOPHAGY-RELATED 16, ISOFORM F"/>
    <property type="match status" value="1"/>
</dbReference>
<keyword evidence="6" id="KW-1185">Reference proteome</keyword>
<sequence length="218" mass="24682">MTSTHSWLSDYTSALTARDRREKSQEAYILAYTKIADRTARLEAERLKSLPPSTSAQSSAAPSTKPHKPSPSRFGRSSPASAAAAAEDPSPTDAVSRLRADLATTQTSRAQLQTQVSTLTTELASVRSKHTQNTKRVEELQREKAVLERKLRDREGELRGKNRLVQEVQDELVSLNLQFNMAEQKADELGRENQELVERWVKYKEKEAERMNDLSRWE</sequence>
<feature type="region of interest" description="Disordered" evidence="3">
    <location>
        <begin position="43"/>
        <end position="96"/>
    </location>
</feature>
<evidence type="ECO:0000313" key="5">
    <source>
        <dbReference type="EMBL" id="KAK8173540.1"/>
    </source>
</evidence>
<evidence type="ECO:0000259" key="4">
    <source>
        <dbReference type="Pfam" id="PF08614"/>
    </source>
</evidence>
<comment type="caution">
    <text evidence="5">The sequence shown here is derived from an EMBL/GenBank/DDBJ whole genome shotgun (WGS) entry which is preliminary data.</text>
</comment>
<keyword evidence="2" id="KW-0175">Coiled coil</keyword>
<feature type="region of interest" description="Disordered" evidence="3">
    <location>
        <begin position="1"/>
        <end position="23"/>
    </location>
</feature>
<dbReference type="Gene3D" id="1.20.5.170">
    <property type="match status" value="1"/>
</dbReference>
<evidence type="ECO:0000256" key="3">
    <source>
        <dbReference type="SAM" id="MobiDB-lite"/>
    </source>
</evidence>
<proteinExistence type="inferred from homology"/>